<gene>
    <name evidence="2" type="ORF">H8S77_12965</name>
</gene>
<keyword evidence="3" id="KW-1185">Reference proteome</keyword>
<evidence type="ECO:0000256" key="1">
    <source>
        <dbReference type="SAM" id="SignalP"/>
    </source>
</evidence>
<dbReference type="Proteomes" id="UP000644010">
    <property type="component" value="Unassembled WGS sequence"/>
</dbReference>
<accession>A0ABR7E226</accession>
<evidence type="ECO:0000313" key="2">
    <source>
        <dbReference type="EMBL" id="MBC5643799.1"/>
    </source>
</evidence>
<evidence type="ECO:0008006" key="4">
    <source>
        <dbReference type="Google" id="ProtNLM"/>
    </source>
</evidence>
<keyword evidence="1" id="KW-0732">Signal</keyword>
<dbReference type="RefSeq" id="WP_186959744.1">
    <property type="nucleotide sequence ID" value="NZ_JACOOI010000013.1"/>
</dbReference>
<sequence>MKNIICCVILLIVSFMIQSCSMEDSFLGTTTNEENNFPVHVEEYAKAVANEIHVTVQNLNNMRVDYSKADNSPAFKKQFYKDWYNASQTMTKSSISIEQMQIDPTVFSDKIRNLTSLQIEFIEKIIDECQRSKSNEDLLNRLISVTKEIHSSVPEIQQERLLRVTAVLYYCIIEINNLEKQGIMLVTPYNKYARIKTKSEGGSLGDKCRSFLAATWAIAVGEPTFAGEIVASVATVIVAGILMYEVVVCKKNYTDDTYQYCQEQFRKCIPSFYDACAHCLQFCLSYGDWPGSSKGCN</sequence>
<comment type="caution">
    <text evidence="2">The sequence shown here is derived from an EMBL/GenBank/DDBJ whole genome shotgun (WGS) entry which is preliminary data.</text>
</comment>
<reference evidence="2 3" key="1">
    <citation type="submission" date="2020-08" db="EMBL/GenBank/DDBJ databases">
        <title>Genome public.</title>
        <authorList>
            <person name="Liu C."/>
            <person name="Sun Q."/>
        </authorList>
    </citation>
    <scope>NUCLEOTIDE SEQUENCE [LARGE SCALE GENOMIC DNA]</scope>
    <source>
        <strain evidence="2 3">BX2</strain>
    </source>
</reference>
<evidence type="ECO:0000313" key="3">
    <source>
        <dbReference type="Proteomes" id="UP000644010"/>
    </source>
</evidence>
<protein>
    <recommendedName>
        <fullName evidence="4">Lipoprotein</fullName>
    </recommendedName>
</protein>
<dbReference type="EMBL" id="JACOOI010000013">
    <property type="protein sequence ID" value="MBC5643799.1"/>
    <property type="molecule type" value="Genomic_DNA"/>
</dbReference>
<feature type="signal peptide" evidence="1">
    <location>
        <begin position="1"/>
        <end position="22"/>
    </location>
</feature>
<proteinExistence type="predicted"/>
<dbReference type="PROSITE" id="PS51257">
    <property type="entry name" value="PROKAR_LIPOPROTEIN"/>
    <property type="match status" value="1"/>
</dbReference>
<organism evidence="2 3">
    <name type="scientific">Parabacteroides segnis</name>
    <dbReference type="NCBI Taxonomy" id="2763058"/>
    <lineage>
        <taxon>Bacteria</taxon>
        <taxon>Pseudomonadati</taxon>
        <taxon>Bacteroidota</taxon>
        <taxon>Bacteroidia</taxon>
        <taxon>Bacteroidales</taxon>
        <taxon>Tannerellaceae</taxon>
        <taxon>Parabacteroides</taxon>
    </lineage>
</organism>
<name>A0ABR7E226_9BACT</name>
<feature type="chain" id="PRO_5045131122" description="Lipoprotein" evidence="1">
    <location>
        <begin position="23"/>
        <end position="297"/>
    </location>
</feature>